<dbReference type="EMBL" id="ADBY01000051">
    <property type="protein sequence ID" value="EFE94658.1"/>
    <property type="molecule type" value="Genomic_DNA"/>
</dbReference>
<evidence type="ECO:0000313" key="4">
    <source>
        <dbReference type="Proteomes" id="UP000005723"/>
    </source>
</evidence>
<dbReference type="NCBIfam" id="NF033701">
    <property type="entry name" value="yciY_fam"/>
    <property type="match status" value="1"/>
</dbReference>
<dbReference type="InterPro" id="IPR049586">
    <property type="entry name" value="YciY"/>
</dbReference>
<organism evidence="3 4">
    <name type="scientific">Serratia odorifera DSM 4582</name>
    <dbReference type="NCBI Taxonomy" id="667129"/>
    <lineage>
        <taxon>Bacteria</taxon>
        <taxon>Pseudomonadati</taxon>
        <taxon>Pseudomonadota</taxon>
        <taxon>Gammaproteobacteria</taxon>
        <taxon>Enterobacterales</taxon>
        <taxon>Yersiniaceae</taxon>
        <taxon>Serratia</taxon>
    </lineage>
</organism>
<sequence length="72" mass="9053">MPAVGIESRSGEVIMRRSRNEVGRWRMLRQSQRRRHRWLERQSCHYRHIIRVRRRLDDQHRRALLFTVSCEW</sequence>
<reference evidence="3 4" key="1">
    <citation type="submission" date="2010-01" db="EMBL/GenBank/DDBJ databases">
        <authorList>
            <person name="Muzny D."/>
            <person name="Qin X."/>
            <person name="Deng J."/>
            <person name="Jiang H."/>
            <person name="Liu Y."/>
            <person name="Qu J."/>
            <person name="Song X.-Z."/>
            <person name="Zhang L."/>
            <person name="Thornton R."/>
            <person name="Coyle M."/>
            <person name="Francisco L."/>
            <person name="Jackson L."/>
            <person name="Javaid M."/>
            <person name="Korchina V."/>
            <person name="Kovar C."/>
            <person name="Mata R."/>
            <person name="Mathew T."/>
            <person name="Ngo R."/>
            <person name="Nguyen L."/>
            <person name="Nguyen N."/>
            <person name="Okwuonu G."/>
            <person name="Ongeri F."/>
            <person name="Pham C."/>
            <person name="Simmons D."/>
            <person name="Wilczek-Boney K."/>
            <person name="Hale W."/>
            <person name="Jakkamsetti A."/>
            <person name="Pham P."/>
            <person name="Ruth R."/>
            <person name="San Lucas F."/>
            <person name="Warren J."/>
            <person name="Zhang J."/>
            <person name="Zhao Z."/>
            <person name="Zhou C."/>
            <person name="Zhu D."/>
            <person name="Lee S."/>
            <person name="Bess C."/>
            <person name="Blankenburg K."/>
            <person name="Forbes L."/>
            <person name="Fu Q."/>
            <person name="Gubbala S."/>
            <person name="Hirani K."/>
            <person name="Jayaseelan J.C."/>
            <person name="Lara F."/>
            <person name="Munidasa M."/>
            <person name="Palculict T."/>
            <person name="Patil S."/>
            <person name="Pu L.-L."/>
            <person name="Saada N."/>
            <person name="Tang L."/>
            <person name="Weissenberger G."/>
            <person name="Zhu Y."/>
            <person name="Hemphill L."/>
            <person name="Shang Y."/>
            <person name="Youmans B."/>
            <person name="Ayvaz T."/>
            <person name="Ross M."/>
            <person name="Santibanez J."/>
            <person name="Aqrawi P."/>
            <person name="Gross S."/>
            <person name="Joshi V."/>
            <person name="Fowler G."/>
            <person name="Nazareth L."/>
            <person name="Reid J."/>
            <person name="Worley K."/>
            <person name="Petrosino J."/>
            <person name="Highlander S."/>
            <person name="Gibbs R."/>
        </authorList>
    </citation>
    <scope>NUCLEOTIDE SEQUENCE [LARGE SCALE GENOMIC DNA]</scope>
    <source>
        <strain evidence="3 4">DSM 4582</strain>
    </source>
</reference>
<proteinExistence type="inferred from homology"/>
<comment type="caution">
    <text evidence="3">The sequence shown here is derived from an EMBL/GenBank/DDBJ whole genome shotgun (WGS) entry which is preliminary data.</text>
</comment>
<evidence type="ECO:0000256" key="1">
    <source>
        <dbReference type="ARBA" id="ARBA00043959"/>
    </source>
</evidence>
<dbReference type="Proteomes" id="UP000005723">
    <property type="component" value="Unassembled WGS sequence"/>
</dbReference>
<accession>D4E5S9</accession>
<gene>
    <name evidence="3" type="ORF">HMPREF0758_3529</name>
</gene>
<evidence type="ECO:0000313" key="3">
    <source>
        <dbReference type="EMBL" id="EFE94658.1"/>
    </source>
</evidence>
<dbReference type="AlphaFoldDB" id="D4E5S9"/>
<name>D4E5S9_SEROD</name>
<protein>
    <recommendedName>
        <fullName evidence="2">Uncharacterized protein YciY</fullName>
    </recommendedName>
</protein>
<evidence type="ECO:0000256" key="2">
    <source>
        <dbReference type="ARBA" id="ARBA00044192"/>
    </source>
</evidence>
<comment type="similarity">
    <text evidence="1">Belongs to the YciY family.</text>
</comment>
<dbReference type="HOGENOM" id="CLU_201868_0_0_6"/>
<dbReference type="Pfam" id="PF26518">
    <property type="entry name" value="YciY"/>
    <property type="match status" value="1"/>
</dbReference>
<dbReference type="STRING" id="667129.HMPREF0758_3529"/>
<keyword evidence="4" id="KW-1185">Reference proteome</keyword>